<protein>
    <recommendedName>
        <fullName evidence="5">Band 7 domain-containing protein</fullName>
    </recommendedName>
</protein>
<evidence type="ECO:0000256" key="1">
    <source>
        <dbReference type="ARBA" id="ARBA00004342"/>
    </source>
</evidence>
<keyword evidence="7" id="KW-1185">Reference proteome</keyword>
<evidence type="ECO:0000259" key="5">
    <source>
        <dbReference type="SMART" id="SM00244"/>
    </source>
</evidence>
<dbReference type="InterPro" id="IPR001107">
    <property type="entry name" value="Band_7"/>
</dbReference>
<dbReference type="AlphaFoldDB" id="A0A5N5JMQ6"/>
<dbReference type="PANTHER" id="PTHR43327:SF31">
    <property type="entry name" value="HYPERSENSITIVE-INDUCED RESPONSE PROTEIN 2"/>
    <property type="match status" value="1"/>
</dbReference>
<dbReference type="Pfam" id="PF01145">
    <property type="entry name" value="Band_7"/>
    <property type="match status" value="1"/>
</dbReference>
<dbReference type="GO" id="GO:0005739">
    <property type="term" value="C:mitochondrion"/>
    <property type="evidence" value="ECO:0007669"/>
    <property type="project" value="TreeGrafter"/>
</dbReference>
<dbReference type="CDD" id="cd03407">
    <property type="entry name" value="SPFH_like_u4"/>
    <property type="match status" value="1"/>
</dbReference>
<dbReference type="SMART" id="SM00244">
    <property type="entry name" value="PHB"/>
    <property type="match status" value="1"/>
</dbReference>
<dbReference type="SUPFAM" id="SSF117892">
    <property type="entry name" value="Band 7/SPFH domain"/>
    <property type="match status" value="1"/>
</dbReference>
<proteinExistence type="predicted"/>
<accession>A0A5N5JMQ6</accession>
<reference evidence="7" key="1">
    <citation type="journal article" date="2019" name="Gigascience">
        <title>De novo genome assembly of the endangered Acer yangbiense, a plant species with extremely small populations endemic to Yunnan Province, China.</title>
        <authorList>
            <person name="Yang J."/>
            <person name="Wariss H.M."/>
            <person name="Tao L."/>
            <person name="Zhang R."/>
            <person name="Yun Q."/>
            <person name="Hollingsworth P."/>
            <person name="Dao Z."/>
            <person name="Luo G."/>
            <person name="Guo H."/>
            <person name="Ma Y."/>
            <person name="Sun W."/>
        </authorList>
    </citation>
    <scope>NUCLEOTIDE SEQUENCE [LARGE SCALE GENOMIC DNA]</scope>
    <source>
        <strain evidence="7">cv. br00</strain>
    </source>
</reference>
<sequence>MKYNKLWTIGFLAYKHSGFNLLLLLAGLKKKMGQAFGCMQVDQSNVAITEQFGKFDDVLEPGCHCLPWCFGYQVAGELSLRVQQLDVRCETKTKDNVFVTVVASVQYRAMAEKAADAFYKLSNTKAQIQAYVFDVIRASVPKLHLDATFEQKNDIAKAVEDELEKAMSAYGFEIVQTLIVDIEPDINVKRAMNEINAAARMRVAANEKAEAEKILQIKRAEGEAESKYLSGLGIARQRQAIVDGLRDSVLAFSENVPGTSAKDVMDMVLVTQYFDTMKEIGASSKSSSVFIPHGPGAVRDIASQIRDGLLQGNSAQQ</sequence>
<keyword evidence="4" id="KW-0175">Coiled coil</keyword>
<evidence type="ECO:0000313" key="7">
    <source>
        <dbReference type="Proteomes" id="UP000326939"/>
    </source>
</evidence>
<organism evidence="6 7">
    <name type="scientific">Salix brachista</name>
    <dbReference type="NCBI Taxonomy" id="2182728"/>
    <lineage>
        <taxon>Eukaryota</taxon>
        <taxon>Viridiplantae</taxon>
        <taxon>Streptophyta</taxon>
        <taxon>Embryophyta</taxon>
        <taxon>Tracheophyta</taxon>
        <taxon>Spermatophyta</taxon>
        <taxon>Magnoliopsida</taxon>
        <taxon>eudicotyledons</taxon>
        <taxon>Gunneridae</taxon>
        <taxon>Pentapetalae</taxon>
        <taxon>rosids</taxon>
        <taxon>fabids</taxon>
        <taxon>Malpighiales</taxon>
        <taxon>Salicaceae</taxon>
        <taxon>Saliceae</taxon>
        <taxon>Salix</taxon>
    </lineage>
</organism>
<evidence type="ECO:0000256" key="3">
    <source>
        <dbReference type="ARBA" id="ARBA00023288"/>
    </source>
</evidence>
<evidence type="ECO:0000256" key="4">
    <source>
        <dbReference type="SAM" id="Coils"/>
    </source>
</evidence>
<dbReference type="InterPro" id="IPR050710">
    <property type="entry name" value="Band7/mec-2_domain"/>
</dbReference>
<comment type="subcellular location">
    <subcellularLocation>
        <location evidence="1">Cell membrane</location>
        <topology evidence="1">Lipid-anchor</topology>
        <orientation evidence="1">Cytoplasmic side</orientation>
    </subcellularLocation>
</comment>
<dbReference type="InterPro" id="IPR036013">
    <property type="entry name" value="Band_7/SPFH_dom_sf"/>
</dbReference>
<keyword evidence="3" id="KW-0449">Lipoprotein</keyword>
<dbReference type="Proteomes" id="UP000326939">
    <property type="component" value="Chromosome 17"/>
</dbReference>
<dbReference type="EMBL" id="VDCV01000017">
    <property type="protein sequence ID" value="KAB5516337.1"/>
    <property type="molecule type" value="Genomic_DNA"/>
</dbReference>
<keyword evidence="2" id="KW-0519">Myristate</keyword>
<evidence type="ECO:0000313" key="6">
    <source>
        <dbReference type="EMBL" id="KAB5516337.1"/>
    </source>
</evidence>
<dbReference type="GO" id="GO:0005886">
    <property type="term" value="C:plasma membrane"/>
    <property type="evidence" value="ECO:0007669"/>
    <property type="project" value="UniProtKB-SubCell"/>
</dbReference>
<evidence type="ECO:0000256" key="2">
    <source>
        <dbReference type="ARBA" id="ARBA00022707"/>
    </source>
</evidence>
<dbReference type="PANTHER" id="PTHR43327">
    <property type="entry name" value="STOMATIN-LIKE PROTEIN 2, MITOCHONDRIAL"/>
    <property type="match status" value="1"/>
</dbReference>
<dbReference type="Gene3D" id="3.30.479.30">
    <property type="entry name" value="Band 7 domain"/>
    <property type="match status" value="1"/>
</dbReference>
<feature type="domain" description="Band 7" evidence="5">
    <location>
        <begin position="36"/>
        <end position="196"/>
    </location>
</feature>
<feature type="coiled-coil region" evidence="4">
    <location>
        <begin position="188"/>
        <end position="221"/>
    </location>
</feature>
<gene>
    <name evidence="6" type="ORF">DKX38_026985</name>
</gene>
<name>A0A5N5JMQ6_9ROSI</name>
<comment type="caution">
    <text evidence="6">The sequence shown here is derived from an EMBL/GenBank/DDBJ whole genome shotgun (WGS) entry which is preliminary data.</text>
</comment>
<dbReference type="FunFam" id="3.30.479.30:FF:000013">
    <property type="entry name" value="Hypersensitive-induced response protein 1"/>
    <property type="match status" value="1"/>
</dbReference>